<proteinExistence type="predicted"/>
<feature type="signal peptide" evidence="7">
    <location>
        <begin position="1"/>
        <end position="24"/>
    </location>
</feature>
<organism evidence="9 10">
    <name type="scientific">Sphingomonas crocodyli</name>
    <dbReference type="NCBI Taxonomy" id="1979270"/>
    <lineage>
        <taxon>Bacteria</taxon>
        <taxon>Pseudomonadati</taxon>
        <taxon>Pseudomonadota</taxon>
        <taxon>Alphaproteobacteria</taxon>
        <taxon>Sphingomonadales</taxon>
        <taxon>Sphingomonadaceae</taxon>
        <taxon>Sphingomonas</taxon>
    </lineage>
</organism>
<evidence type="ECO:0000256" key="1">
    <source>
        <dbReference type="ARBA" id="ARBA00022448"/>
    </source>
</evidence>
<dbReference type="GO" id="GO:0020037">
    <property type="term" value="F:heme binding"/>
    <property type="evidence" value="ECO:0007669"/>
    <property type="project" value="InterPro"/>
</dbReference>
<dbReference type="PANTHER" id="PTHR11961">
    <property type="entry name" value="CYTOCHROME C"/>
    <property type="match status" value="1"/>
</dbReference>
<dbReference type="RefSeq" id="WP_127744337.1">
    <property type="nucleotide sequence ID" value="NZ_SACN01000001.1"/>
</dbReference>
<keyword evidence="1" id="KW-0813">Transport</keyword>
<dbReference type="Gene3D" id="1.10.760.10">
    <property type="entry name" value="Cytochrome c-like domain"/>
    <property type="match status" value="1"/>
</dbReference>
<dbReference type="InterPro" id="IPR036909">
    <property type="entry name" value="Cyt_c-like_dom_sf"/>
</dbReference>
<reference evidence="9 10" key="1">
    <citation type="submission" date="2019-01" db="EMBL/GenBank/DDBJ databases">
        <authorList>
            <person name="Chen W.-M."/>
        </authorList>
    </citation>
    <scope>NUCLEOTIDE SEQUENCE [LARGE SCALE GENOMIC DNA]</scope>
    <source>
        <strain evidence="9 10">CCP-7</strain>
    </source>
</reference>
<evidence type="ECO:0000256" key="7">
    <source>
        <dbReference type="SAM" id="SignalP"/>
    </source>
</evidence>
<keyword evidence="5 6" id="KW-0408">Iron</keyword>
<evidence type="ECO:0000313" key="9">
    <source>
        <dbReference type="EMBL" id="RVT94762.1"/>
    </source>
</evidence>
<dbReference type="SUPFAM" id="SSF46626">
    <property type="entry name" value="Cytochrome c"/>
    <property type="match status" value="1"/>
</dbReference>
<comment type="caution">
    <text evidence="9">The sequence shown here is derived from an EMBL/GenBank/DDBJ whole genome shotgun (WGS) entry which is preliminary data.</text>
</comment>
<dbReference type="Proteomes" id="UP000282971">
    <property type="component" value="Unassembled WGS sequence"/>
</dbReference>
<evidence type="ECO:0000256" key="2">
    <source>
        <dbReference type="ARBA" id="ARBA00022617"/>
    </source>
</evidence>
<dbReference type="EMBL" id="SACN01000001">
    <property type="protein sequence ID" value="RVT94762.1"/>
    <property type="molecule type" value="Genomic_DNA"/>
</dbReference>
<evidence type="ECO:0000256" key="3">
    <source>
        <dbReference type="ARBA" id="ARBA00022723"/>
    </source>
</evidence>
<dbReference type="GO" id="GO:0009055">
    <property type="term" value="F:electron transfer activity"/>
    <property type="evidence" value="ECO:0007669"/>
    <property type="project" value="InterPro"/>
</dbReference>
<dbReference type="GO" id="GO:0046872">
    <property type="term" value="F:metal ion binding"/>
    <property type="evidence" value="ECO:0007669"/>
    <property type="project" value="UniProtKB-KW"/>
</dbReference>
<evidence type="ECO:0000259" key="8">
    <source>
        <dbReference type="PROSITE" id="PS51007"/>
    </source>
</evidence>
<keyword evidence="7" id="KW-0732">Signal</keyword>
<feature type="domain" description="Cytochrome c" evidence="8">
    <location>
        <begin position="26"/>
        <end position="125"/>
    </location>
</feature>
<dbReference type="OrthoDB" id="9805828at2"/>
<evidence type="ECO:0000256" key="6">
    <source>
        <dbReference type="PROSITE-ProRule" id="PRU00433"/>
    </source>
</evidence>
<name>A0A437MAU9_9SPHN</name>
<accession>A0A437MAU9</accession>
<evidence type="ECO:0000256" key="5">
    <source>
        <dbReference type="ARBA" id="ARBA00023004"/>
    </source>
</evidence>
<sequence length="125" mass="12886">MTMMRIGVILGAMALAATSTGAFAAGDAAKGKTVFARCMACHKTVAGQNGLGPSMAGIVGRKAATVAGFNYSPAMKGSGLTWTTANLDAYLTKPTAKVPGTRMIFMGIPKPEDRENLIAYLATLK</sequence>
<keyword evidence="3 6" id="KW-0479">Metal-binding</keyword>
<gene>
    <name evidence="9" type="ORF">EOD43_13325</name>
</gene>
<dbReference type="InterPro" id="IPR009056">
    <property type="entry name" value="Cyt_c-like_dom"/>
</dbReference>
<dbReference type="Pfam" id="PF00034">
    <property type="entry name" value="Cytochrom_C"/>
    <property type="match status" value="1"/>
</dbReference>
<protein>
    <submittedName>
        <fullName evidence="9">Cytochrome c family protein</fullName>
    </submittedName>
</protein>
<keyword evidence="10" id="KW-1185">Reference proteome</keyword>
<evidence type="ECO:0000256" key="4">
    <source>
        <dbReference type="ARBA" id="ARBA00022982"/>
    </source>
</evidence>
<dbReference type="PROSITE" id="PS51007">
    <property type="entry name" value="CYTC"/>
    <property type="match status" value="1"/>
</dbReference>
<feature type="chain" id="PRO_5019285894" evidence="7">
    <location>
        <begin position="25"/>
        <end position="125"/>
    </location>
</feature>
<dbReference type="InterPro" id="IPR002327">
    <property type="entry name" value="Cyt_c_1A/1B"/>
</dbReference>
<evidence type="ECO:0000313" key="10">
    <source>
        <dbReference type="Proteomes" id="UP000282971"/>
    </source>
</evidence>
<dbReference type="PRINTS" id="PR00604">
    <property type="entry name" value="CYTCHRMECIAB"/>
</dbReference>
<keyword evidence="4" id="KW-0249">Electron transport</keyword>
<dbReference type="AlphaFoldDB" id="A0A437MAU9"/>
<keyword evidence="2 6" id="KW-0349">Heme</keyword>